<proteinExistence type="predicted"/>
<sequence length="111" mass="11982">MPVHEPRPTAPQLDQLIAGYENVTYNPACLKPPAYTPPSAPAPPAPTSLSDFSNADCRIAPLAEEQAKEALEDFLAENCCYGKKPARQLVITSMTMTSCFLVGRLTFLVNG</sequence>
<dbReference type="EMBL" id="CP092865">
    <property type="protein sequence ID" value="UYV65399.1"/>
    <property type="molecule type" value="Genomic_DNA"/>
</dbReference>
<name>A0ABY6K960_9ARAC</name>
<organism evidence="1 2">
    <name type="scientific">Cordylochernes scorpioides</name>
    <dbReference type="NCBI Taxonomy" id="51811"/>
    <lineage>
        <taxon>Eukaryota</taxon>
        <taxon>Metazoa</taxon>
        <taxon>Ecdysozoa</taxon>
        <taxon>Arthropoda</taxon>
        <taxon>Chelicerata</taxon>
        <taxon>Arachnida</taxon>
        <taxon>Pseudoscorpiones</taxon>
        <taxon>Cheliferoidea</taxon>
        <taxon>Chernetidae</taxon>
        <taxon>Cordylochernes</taxon>
    </lineage>
</organism>
<dbReference type="PANTHER" id="PTHR48465">
    <property type="entry name" value="PROTEIN SSUH2 HOMOLOG"/>
    <property type="match status" value="1"/>
</dbReference>
<protein>
    <submittedName>
        <fullName evidence="1">SSUH2</fullName>
    </submittedName>
</protein>
<dbReference type="PANTHER" id="PTHR48465:SF1">
    <property type="entry name" value="PROTEIN SSUH2 HOMOLOG"/>
    <property type="match status" value="1"/>
</dbReference>
<evidence type="ECO:0000313" key="1">
    <source>
        <dbReference type="EMBL" id="UYV65399.1"/>
    </source>
</evidence>
<keyword evidence="2" id="KW-1185">Reference proteome</keyword>
<evidence type="ECO:0000313" key="2">
    <source>
        <dbReference type="Proteomes" id="UP001235939"/>
    </source>
</evidence>
<accession>A0ABY6K960</accession>
<reference evidence="1 2" key="1">
    <citation type="submission" date="2022-01" db="EMBL/GenBank/DDBJ databases">
        <title>A chromosomal length assembly of Cordylochernes scorpioides.</title>
        <authorList>
            <person name="Zeh D."/>
            <person name="Zeh J."/>
        </authorList>
    </citation>
    <scope>NUCLEOTIDE SEQUENCE [LARGE SCALE GENOMIC DNA]</scope>
    <source>
        <strain evidence="1">IN4F17</strain>
        <tissue evidence="1">Whole Body</tissue>
    </source>
</reference>
<dbReference type="Proteomes" id="UP001235939">
    <property type="component" value="Chromosome 03"/>
</dbReference>
<dbReference type="InterPro" id="IPR052789">
    <property type="entry name" value="SSUH2_homolog"/>
</dbReference>
<gene>
    <name evidence="1" type="ORF">LAZ67_3004235</name>
</gene>